<protein>
    <submittedName>
        <fullName evidence="1">Uncharacterized protein</fullName>
    </submittedName>
</protein>
<comment type="caution">
    <text evidence="1">The sequence shown here is derived from an EMBL/GenBank/DDBJ whole genome shotgun (WGS) entry which is preliminary data.</text>
</comment>
<proteinExistence type="predicted"/>
<evidence type="ECO:0000313" key="2">
    <source>
        <dbReference type="Proteomes" id="UP000805193"/>
    </source>
</evidence>
<gene>
    <name evidence="1" type="ORF">HPB47_024311</name>
</gene>
<dbReference type="Proteomes" id="UP000805193">
    <property type="component" value="Unassembled WGS sequence"/>
</dbReference>
<evidence type="ECO:0000313" key="1">
    <source>
        <dbReference type="EMBL" id="KAG0428720.1"/>
    </source>
</evidence>
<keyword evidence="2" id="KW-1185">Reference proteome</keyword>
<sequence length="433" mass="45375">MSFLRAFSSSCRADIGTAARNRLGRSGSGTAARARQLIPARWRRGHAAPWAWGAVEGGLLTAHGEATMGSCVSALSGSRGADRSRRERTFQVWNLDEQGVELSPGKMEVNATDLVLHQRGRPPVRWPLRGLRRYGFDAQLFSFESGRRCPTGSGIYAFRCNRAEGLFNALQECIQNSGAASAMTTTISSAAPGDASQQANGTNGAVAQCDTGFMLPPSATSGPAVDSSGYLEPIALGPPRPPPATLTAPPNPASALLPPAQTAQHSYVNSCTQCGLPHPPPCVDANTNYAKLDELLRQEVRRRDSHFYVNVNPAQGHSYANLSCPASPDRGANNGLAPDEVNYVVLDLDHQSDSSTTGATSPVAAAAAPGGTLAAVGGTASQPTSPVRAPEGYATIDFDRTAALSNSANPGAHQHDDSVRKTRHNSTAVPVLC</sequence>
<reference evidence="1 2" key="1">
    <citation type="journal article" date="2020" name="Cell">
        <title>Large-Scale Comparative Analyses of Tick Genomes Elucidate Their Genetic Diversity and Vector Capacities.</title>
        <authorList>
            <consortium name="Tick Genome and Microbiome Consortium (TIGMIC)"/>
            <person name="Jia N."/>
            <person name="Wang J."/>
            <person name="Shi W."/>
            <person name="Du L."/>
            <person name="Sun Y."/>
            <person name="Zhan W."/>
            <person name="Jiang J.F."/>
            <person name="Wang Q."/>
            <person name="Zhang B."/>
            <person name="Ji P."/>
            <person name="Bell-Sakyi L."/>
            <person name="Cui X.M."/>
            <person name="Yuan T.T."/>
            <person name="Jiang B.G."/>
            <person name="Yang W.F."/>
            <person name="Lam T.T."/>
            <person name="Chang Q.C."/>
            <person name="Ding S.J."/>
            <person name="Wang X.J."/>
            <person name="Zhu J.G."/>
            <person name="Ruan X.D."/>
            <person name="Zhao L."/>
            <person name="Wei J.T."/>
            <person name="Ye R.Z."/>
            <person name="Que T.C."/>
            <person name="Du C.H."/>
            <person name="Zhou Y.H."/>
            <person name="Cheng J.X."/>
            <person name="Dai P.F."/>
            <person name="Guo W.B."/>
            <person name="Han X.H."/>
            <person name="Huang E.J."/>
            <person name="Li L.F."/>
            <person name="Wei W."/>
            <person name="Gao Y.C."/>
            <person name="Liu J.Z."/>
            <person name="Shao H.Z."/>
            <person name="Wang X."/>
            <person name="Wang C.C."/>
            <person name="Yang T.C."/>
            <person name="Huo Q.B."/>
            <person name="Li W."/>
            <person name="Chen H.Y."/>
            <person name="Chen S.E."/>
            <person name="Zhou L.G."/>
            <person name="Ni X.B."/>
            <person name="Tian J.H."/>
            <person name="Sheng Y."/>
            <person name="Liu T."/>
            <person name="Pan Y.S."/>
            <person name="Xia L.Y."/>
            <person name="Li J."/>
            <person name="Zhao F."/>
            <person name="Cao W.C."/>
        </authorList>
    </citation>
    <scope>NUCLEOTIDE SEQUENCE [LARGE SCALE GENOMIC DNA]</scope>
    <source>
        <strain evidence="1">Iper-2018</strain>
    </source>
</reference>
<name>A0AC60Q6L5_IXOPE</name>
<organism evidence="1 2">
    <name type="scientific">Ixodes persulcatus</name>
    <name type="common">Taiga tick</name>
    <dbReference type="NCBI Taxonomy" id="34615"/>
    <lineage>
        <taxon>Eukaryota</taxon>
        <taxon>Metazoa</taxon>
        <taxon>Ecdysozoa</taxon>
        <taxon>Arthropoda</taxon>
        <taxon>Chelicerata</taxon>
        <taxon>Arachnida</taxon>
        <taxon>Acari</taxon>
        <taxon>Parasitiformes</taxon>
        <taxon>Ixodida</taxon>
        <taxon>Ixodoidea</taxon>
        <taxon>Ixodidae</taxon>
        <taxon>Ixodinae</taxon>
        <taxon>Ixodes</taxon>
    </lineage>
</organism>
<dbReference type="EMBL" id="JABSTQ010009491">
    <property type="protein sequence ID" value="KAG0428720.1"/>
    <property type="molecule type" value="Genomic_DNA"/>
</dbReference>
<accession>A0AC60Q6L5</accession>